<dbReference type="SUPFAM" id="SSF47699">
    <property type="entry name" value="Bifunctional inhibitor/lipid-transfer protein/seed storage 2S albumin"/>
    <property type="match status" value="1"/>
</dbReference>
<keyword evidence="6" id="KW-1015">Disulfide bond</keyword>
<dbReference type="InterPro" id="IPR036312">
    <property type="entry name" value="Bifun_inhib/LTP/seed_sf"/>
</dbReference>
<keyword evidence="7" id="KW-0325">Glycoprotein</keyword>
<feature type="signal peptide" evidence="10">
    <location>
        <begin position="1"/>
        <end position="17"/>
    </location>
</feature>
<evidence type="ECO:0000259" key="11">
    <source>
        <dbReference type="SMART" id="SM00499"/>
    </source>
</evidence>
<evidence type="ECO:0000256" key="5">
    <source>
        <dbReference type="ARBA" id="ARBA00022729"/>
    </source>
</evidence>
<dbReference type="Proteomes" id="UP000594638">
    <property type="component" value="Unassembled WGS sequence"/>
</dbReference>
<dbReference type="Gene3D" id="1.10.110.10">
    <property type="entry name" value="Plant lipid-transfer and hydrophobic proteins"/>
    <property type="match status" value="1"/>
</dbReference>
<evidence type="ECO:0000313" key="13">
    <source>
        <dbReference type="Proteomes" id="UP000594638"/>
    </source>
</evidence>
<evidence type="ECO:0000256" key="2">
    <source>
        <dbReference type="ARBA" id="ARBA00009748"/>
    </source>
</evidence>
<dbReference type="PROSITE" id="PS51257">
    <property type="entry name" value="PROKAR_LIPOPROTEIN"/>
    <property type="match status" value="1"/>
</dbReference>
<comment type="subcellular location">
    <subcellularLocation>
        <location evidence="1">Cell membrane</location>
        <topology evidence="1">Lipid-anchor</topology>
        <topology evidence="1">GPI-anchor</topology>
    </subcellularLocation>
</comment>
<dbReference type="OrthoDB" id="659547at2759"/>
<keyword evidence="5 10" id="KW-0732">Signal</keyword>
<dbReference type="PANTHER" id="PTHR33044">
    <property type="entry name" value="BIFUNCTIONAL INHIBITOR/LIPID-TRANSFER PROTEIN/SEED STORAGE 2S ALBUMIN SUPERFAMILY PROTEIN-RELATED"/>
    <property type="match status" value="1"/>
</dbReference>
<dbReference type="Pfam" id="PF14368">
    <property type="entry name" value="LTP_2"/>
    <property type="match status" value="1"/>
</dbReference>
<dbReference type="EMBL" id="CACTIH010007427">
    <property type="protein sequence ID" value="CAA3013224.1"/>
    <property type="molecule type" value="Genomic_DNA"/>
</dbReference>
<dbReference type="GO" id="GO:0005886">
    <property type="term" value="C:plasma membrane"/>
    <property type="evidence" value="ECO:0007669"/>
    <property type="project" value="UniProtKB-SubCell"/>
</dbReference>
<dbReference type="CDD" id="cd00010">
    <property type="entry name" value="AAI_LTSS"/>
    <property type="match status" value="1"/>
</dbReference>
<evidence type="ECO:0000256" key="9">
    <source>
        <dbReference type="SAM" id="MobiDB-lite"/>
    </source>
</evidence>
<evidence type="ECO:0000256" key="6">
    <source>
        <dbReference type="ARBA" id="ARBA00023157"/>
    </source>
</evidence>
<gene>
    <name evidence="12" type="ORF">OLEA9_A109866</name>
</gene>
<name>A0A8S0U3K8_OLEEU</name>
<evidence type="ECO:0000256" key="10">
    <source>
        <dbReference type="SAM" id="SignalP"/>
    </source>
</evidence>
<dbReference type="GO" id="GO:0098552">
    <property type="term" value="C:side of membrane"/>
    <property type="evidence" value="ECO:0007669"/>
    <property type="project" value="UniProtKB-KW"/>
</dbReference>
<evidence type="ECO:0000313" key="12">
    <source>
        <dbReference type="EMBL" id="CAA3013224.1"/>
    </source>
</evidence>
<comment type="similarity">
    <text evidence="2">Belongs to the plant LTP family.</text>
</comment>
<evidence type="ECO:0000256" key="1">
    <source>
        <dbReference type="ARBA" id="ARBA00004609"/>
    </source>
</evidence>
<reference evidence="12 13" key="1">
    <citation type="submission" date="2019-12" db="EMBL/GenBank/DDBJ databases">
        <authorList>
            <person name="Alioto T."/>
            <person name="Alioto T."/>
            <person name="Gomez Garrido J."/>
        </authorList>
    </citation>
    <scope>NUCLEOTIDE SEQUENCE [LARGE SCALE GENOMIC DNA]</scope>
</reference>
<feature type="chain" id="PRO_5035737884" description="Bifunctional inhibitor/plant lipid transfer protein/seed storage helical domain-containing protein" evidence="10">
    <location>
        <begin position="18"/>
        <end position="201"/>
    </location>
</feature>
<keyword evidence="3" id="KW-1003">Cell membrane</keyword>
<keyword evidence="4" id="KW-0472">Membrane</keyword>
<keyword evidence="8" id="KW-0449">Lipoprotein</keyword>
<protein>
    <recommendedName>
        <fullName evidence="11">Bifunctional inhibitor/plant lipid transfer protein/seed storage helical domain-containing protein</fullName>
    </recommendedName>
</protein>
<organism evidence="12 13">
    <name type="scientific">Olea europaea subsp. europaea</name>
    <dbReference type="NCBI Taxonomy" id="158383"/>
    <lineage>
        <taxon>Eukaryota</taxon>
        <taxon>Viridiplantae</taxon>
        <taxon>Streptophyta</taxon>
        <taxon>Embryophyta</taxon>
        <taxon>Tracheophyta</taxon>
        <taxon>Spermatophyta</taxon>
        <taxon>Magnoliopsida</taxon>
        <taxon>eudicotyledons</taxon>
        <taxon>Gunneridae</taxon>
        <taxon>Pentapetalae</taxon>
        <taxon>asterids</taxon>
        <taxon>lamiids</taxon>
        <taxon>Lamiales</taxon>
        <taxon>Oleaceae</taxon>
        <taxon>Oleeae</taxon>
        <taxon>Olea</taxon>
    </lineage>
</organism>
<dbReference type="SMART" id="SM00499">
    <property type="entry name" value="AAI"/>
    <property type="match status" value="1"/>
</dbReference>
<keyword evidence="4" id="KW-0336">GPI-anchor</keyword>
<dbReference type="Gramene" id="OE9A109866T1">
    <property type="protein sequence ID" value="OE9A109866C1"/>
    <property type="gene ID" value="OE9A109866"/>
</dbReference>
<dbReference type="InterPro" id="IPR043325">
    <property type="entry name" value="LTSS"/>
</dbReference>
<evidence type="ECO:0000256" key="7">
    <source>
        <dbReference type="ARBA" id="ARBA00023180"/>
    </source>
</evidence>
<evidence type="ECO:0000256" key="8">
    <source>
        <dbReference type="ARBA" id="ARBA00023288"/>
    </source>
</evidence>
<accession>A0A8S0U3K8</accession>
<evidence type="ECO:0000256" key="3">
    <source>
        <dbReference type="ARBA" id="ARBA00022475"/>
    </source>
</evidence>
<feature type="domain" description="Bifunctional inhibitor/plant lipid transfer protein/seed storage helical" evidence="11">
    <location>
        <begin position="45"/>
        <end position="123"/>
    </location>
</feature>
<dbReference type="InterPro" id="IPR016140">
    <property type="entry name" value="Bifunc_inhib/LTP/seed_store"/>
</dbReference>
<feature type="region of interest" description="Disordered" evidence="9">
    <location>
        <begin position="130"/>
        <end position="170"/>
    </location>
</feature>
<evidence type="ECO:0000256" key="4">
    <source>
        <dbReference type="ARBA" id="ARBA00022622"/>
    </source>
</evidence>
<comment type="caution">
    <text evidence="12">The sequence shown here is derived from an EMBL/GenBank/DDBJ whole genome shotgun (WGS) entry which is preliminary data.</text>
</comment>
<sequence length="201" mass="20772">MKTLVTALCILVAVASGCTEHNQGSTPVHLQPPTKAPAPATSVDCTSLMFNMVDCITFLGNGGIELKPDMSCCSGFKMAVYKNSDCVCKALKIGVILGIDFNMTMAMKLPSACGLSSFKLTGCKVKTPSIAAPPQKSPDVPTPTKPHVAPSGRVGTPEIPSGHAGTPAPPHATNGAYTTRATFSIIFSLVVSASSFFNVLA</sequence>
<proteinExistence type="inferred from homology"/>
<keyword evidence="13" id="KW-1185">Reference proteome</keyword>
<dbReference type="AlphaFoldDB" id="A0A8S0U3K8"/>